<proteinExistence type="predicted"/>
<feature type="compositionally biased region" description="Basic and acidic residues" evidence="1">
    <location>
        <begin position="560"/>
        <end position="580"/>
    </location>
</feature>
<keyword evidence="4" id="KW-1185">Reference proteome</keyword>
<dbReference type="AlphaFoldDB" id="A0AAD8B429"/>
<evidence type="ECO:0000313" key="4">
    <source>
        <dbReference type="Proteomes" id="UP001233172"/>
    </source>
</evidence>
<dbReference type="SUPFAM" id="SSF57959">
    <property type="entry name" value="Leucine zipper domain"/>
    <property type="match status" value="1"/>
</dbReference>
<dbReference type="EMBL" id="JASAOG010000148">
    <property type="protein sequence ID" value="KAK0047653.1"/>
    <property type="molecule type" value="Genomic_DNA"/>
</dbReference>
<name>A0AAD8B429_BIOPF</name>
<feature type="compositionally biased region" description="Basic residues" evidence="1">
    <location>
        <begin position="349"/>
        <end position="361"/>
    </location>
</feature>
<dbReference type="GO" id="GO:0003700">
    <property type="term" value="F:DNA-binding transcription factor activity"/>
    <property type="evidence" value="ECO:0007669"/>
    <property type="project" value="InterPro"/>
</dbReference>
<feature type="compositionally biased region" description="Basic residues" evidence="1">
    <location>
        <begin position="405"/>
        <end position="414"/>
    </location>
</feature>
<protein>
    <submittedName>
        <fullName evidence="3">Homeobox protein 3</fullName>
    </submittedName>
</protein>
<reference evidence="3" key="2">
    <citation type="submission" date="2023-04" db="EMBL/GenBank/DDBJ databases">
        <authorList>
            <person name="Bu L."/>
            <person name="Lu L."/>
            <person name="Laidemitt M.R."/>
            <person name="Zhang S.M."/>
            <person name="Mutuku M."/>
            <person name="Mkoji G."/>
            <person name="Steinauer M."/>
            <person name="Loker E.S."/>
        </authorList>
    </citation>
    <scope>NUCLEOTIDE SEQUENCE</scope>
    <source>
        <strain evidence="3">KasaAsao</strain>
        <tissue evidence="3">Whole Snail</tissue>
    </source>
</reference>
<feature type="compositionally biased region" description="Polar residues" evidence="1">
    <location>
        <begin position="363"/>
        <end position="376"/>
    </location>
</feature>
<dbReference type="Pfam" id="PF07716">
    <property type="entry name" value="bZIP_2"/>
    <property type="match status" value="1"/>
</dbReference>
<feature type="region of interest" description="Disordered" evidence="1">
    <location>
        <begin position="114"/>
        <end position="151"/>
    </location>
</feature>
<comment type="caution">
    <text evidence="3">The sequence shown here is derived from an EMBL/GenBank/DDBJ whole genome shotgun (WGS) entry which is preliminary data.</text>
</comment>
<dbReference type="SMART" id="SM00338">
    <property type="entry name" value="BRLZ"/>
    <property type="match status" value="1"/>
</dbReference>
<feature type="region of interest" description="Disordered" evidence="1">
    <location>
        <begin position="166"/>
        <end position="205"/>
    </location>
</feature>
<sequence length="646" mass="72939">MQNQDLNSCLQETYLDFENLEDEFVDSVASTDHAEEILDNAPLTPFSPQTPFGRIRSPPSIINCNTPYPEELFGSSTPAPSVLDNNTEIEDDLFDENNINNLVNILNLMNGHTQDAQENEPSDSHMPEESWCKGGFTDSENETFQKTNSSSLVSGKRKCEDLYYNKSKKLKSDDPPDYNTNDRIQSSQRQHTNSSSIYDFTKDINGNSIPPQSKQEEKYGKTFLLTQDSTLNPHQSFLNDNQIESTHQSPKSNTHLDAFQLPVLDPFNVNSITEMSGSNTYSPTGPYTSDQYPPQSNIYSGHKNAASKPILYIPISSVVPFTLHNFVPISEAFPNNEEPPLKKLEKHLNSKPKRARNKKSKFSLDSANPNRRNTFAPSMSCAVPSIIDHQAYNDKSFLGQGQNKKQAKRQRYSKSKTIPNSSQSHEPLHYQENIFEGPTTSTSLSSFHASHSFQTSFQRIPCIASSSSHSSVFDATATGQLEVNPPHLFNSTSGEVPNDYAQVQCIADPKLEEANQKAMAQRSETPLIKYSLKQKILLKRCSKGEEDIQADFTPRPKPPLTKEEIDKNERRKSLNREAAARHRKNKLQQREDQEKEVKLLMGKNSDLKETVFSLDRKKEALIMKLLAKGFTKQKLKDVLLEMQFKS</sequence>
<evidence type="ECO:0000259" key="2">
    <source>
        <dbReference type="PROSITE" id="PS50217"/>
    </source>
</evidence>
<dbReference type="PROSITE" id="PS50217">
    <property type="entry name" value="BZIP"/>
    <property type="match status" value="1"/>
</dbReference>
<feature type="region of interest" description="Disordered" evidence="1">
    <location>
        <begin position="347"/>
        <end position="376"/>
    </location>
</feature>
<organism evidence="3 4">
    <name type="scientific">Biomphalaria pfeifferi</name>
    <name type="common">Bloodfluke planorb</name>
    <name type="synonym">Freshwater snail</name>
    <dbReference type="NCBI Taxonomy" id="112525"/>
    <lineage>
        <taxon>Eukaryota</taxon>
        <taxon>Metazoa</taxon>
        <taxon>Spiralia</taxon>
        <taxon>Lophotrochozoa</taxon>
        <taxon>Mollusca</taxon>
        <taxon>Gastropoda</taxon>
        <taxon>Heterobranchia</taxon>
        <taxon>Euthyneura</taxon>
        <taxon>Panpulmonata</taxon>
        <taxon>Hygrophila</taxon>
        <taxon>Lymnaeoidea</taxon>
        <taxon>Planorbidae</taxon>
        <taxon>Biomphalaria</taxon>
    </lineage>
</organism>
<accession>A0AAD8B429</accession>
<keyword evidence="3" id="KW-0238">DNA-binding</keyword>
<dbReference type="InterPro" id="IPR004827">
    <property type="entry name" value="bZIP"/>
</dbReference>
<evidence type="ECO:0000313" key="3">
    <source>
        <dbReference type="EMBL" id="KAK0047653.1"/>
    </source>
</evidence>
<feature type="domain" description="BZIP" evidence="2">
    <location>
        <begin position="565"/>
        <end position="621"/>
    </location>
</feature>
<dbReference type="InterPro" id="IPR046347">
    <property type="entry name" value="bZIP_sf"/>
</dbReference>
<feature type="compositionally biased region" description="Polar residues" evidence="1">
    <location>
        <begin position="178"/>
        <end position="205"/>
    </location>
</feature>
<feature type="region of interest" description="Disordered" evidence="1">
    <location>
        <begin position="547"/>
        <end position="594"/>
    </location>
</feature>
<dbReference type="Proteomes" id="UP001233172">
    <property type="component" value="Unassembled WGS sequence"/>
</dbReference>
<feature type="compositionally biased region" description="Polar residues" evidence="1">
    <location>
        <begin position="142"/>
        <end position="151"/>
    </location>
</feature>
<dbReference type="GO" id="GO:0003677">
    <property type="term" value="F:DNA binding"/>
    <property type="evidence" value="ECO:0007669"/>
    <property type="project" value="UniProtKB-KW"/>
</dbReference>
<reference evidence="3" key="1">
    <citation type="journal article" date="2023" name="PLoS Negl. Trop. Dis.">
        <title>A genome sequence for Biomphalaria pfeifferi, the major vector snail for the human-infecting parasite Schistosoma mansoni.</title>
        <authorList>
            <person name="Bu L."/>
            <person name="Lu L."/>
            <person name="Laidemitt M.R."/>
            <person name="Zhang S.M."/>
            <person name="Mutuku M."/>
            <person name="Mkoji G."/>
            <person name="Steinauer M."/>
            <person name="Loker E.S."/>
        </authorList>
    </citation>
    <scope>NUCLEOTIDE SEQUENCE</scope>
    <source>
        <strain evidence="3">KasaAsao</strain>
    </source>
</reference>
<gene>
    <name evidence="3" type="ORF">Bpfe_022958</name>
</gene>
<feature type="compositionally biased region" description="Basic and acidic residues" evidence="1">
    <location>
        <begin position="122"/>
        <end position="131"/>
    </location>
</feature>
<keyword evidence="3" id="KW-0371">Homeobox</keyword>
<feature type="region of interest" description="Disordered" evidence="1">
    <location>
        <begin position="397"/>
        <end position="427"/>
    </location>
</feature>
<feature type="compositionally biased region" description="Polar residues" evidence="1">
    <location>
        <begin position="415"/>
        <end position="425"/>
    </location>
</feature>
<evidence type="ECO:0000256" key="1">
    <source>
        <dbReference type="SAM" id="MobiDB-lite"/>
    </source>
</evidence>